<reference evidence="2" key="1">
    <citation type="submission" date="2022-09" db="EMBL/GenBank/DDBJ databases">
        <title>Complete genome sequence of Pseudomonas promysalinigenes strain RL-WG26, a newly isolated PGPR with the potential for plant salinity stress alleviation.</title>
        <authorList>
            <person name="Ren L."/>
            <person name="Wang G."/>
            <person name="Hu H."/>
        </authorList>
    </citation>
    <scope>NUCLEOTIDE SEQUENCE</scope>
    <source>
        <strain evidence="2">RL-WG26</strain>
    </source>
</reference>
<organism evidence="2 3">
    <name type="scientific">Pseudomonas promysalinigenes</name>
    <dbReference type="NCBI Taxonomy" id="485898"/>
    <lineage>
        <taxon>Bacteria</taxon>
        <taxon>Pseudomonadati</taxon>
        <taxon>Pseudomonadota</taxon>
        <taxon>Gammaproteobacteria</taxon>
        <taxon>Pseudomonadales</taxon>
        <taxon>Pseudomonadaceae</taxon>
        <taxon>Pseudomonas</taxon>
    </lineage>
</organism>
<dbReference type="InterPro" id="IPR007577">
    <property type="entry name" value="GlycoTrfase_DXD_sugar-bd_CS"/>
</dbReference>
<dbReference type="Proteomes" id="UP001064504">
    <property type="component" value="Chromosome"/>
</dbReference>
<dbReference type="InterPro" id="IPR046673">
    <property type="entry name" value="ToxA_N"/>
</dbReference>
<dbReference type="EMBL" id="CP104557">
    <property type="protein sequence ID" value="UXH38603.1"/>
    <property type="molecule type" value="Genomic_DNA"/>
</dbReference>
<accession>A0ABY6ALT1</accession>
<name>A0ABY6ALT1_9PSED</name>
<sequence length="918" mass="100503">MTNAFINDAGIQFARQHLSLFPRPDRAAHDALKQWASNRGVALDPDQTDVVTFHYQPSADRVHIDGVITAKSTLTQAMLSNWQGESNNNLIGGLFGEPWAGHLPGLITVVDALRPPAWNAASANYQVFNGVFRRTVPQVYGPQTLLGLPAEDLQRFIWNMDFHSAYKSMLDRYWTEARHSHQTLAKMAFIAACNKQVSEGSLDDPGRQLAWQAAGLLPRSANFGMRVLNVYGYSATDLVFMYDKKMLNALLYVPGNDSPFHTVAGPAGLKDWVAEQCKDPVKRAALAEHFALADRPDGLDFSGLHTALEGLAVYPAVYRLSPNRPGFTTNGVWSPRTYVNYRADKYSPAITGDLFQALTDRQRARSYQDADTLITDDSEVSKGRWRGYFNSALSLLGPLAIVLPELAPLFAVGGIAQFGLGLDAAINAKGVDQQAAGAGEASFGVLNALPLLIAGAAKAPALYRFKSEGFLAPREVNGQLGYPLSPMDPPVLPADQALEYFQLPDPVAPLEGADPATRDAIIRLTRFNGEPDTLTGVIAGYTADMLYDVQADAFLQRGDRNAVNPTLYRGQVGSRNLVRVPEGRAVTDQMRTASLRALGVDLPLPVTVPEFPLQASSTIPEQILSIWVGDRAIPDNLLANLAKNSQTVAGSRFSLRLYLSNESPVAYARNLQRLAQHAPNVRVLTLEEQPFYAQFRESANYPQYRAAIDGNGGIGRNFSSAADVLRFPLLNHEGGLYMDIDDRLLAEGEHAVTINGRNYGPPAKALDATSLRTTPDGLLLYPPIANERMNIHCIYNTSLIGSHANNPTLLAISEEMHARFQANPDFYYSKPDPMLDPVGFARYANTLSRLTGPTLLTDMTDRLLPDLKTIRQITNLDSLSTINAEQFIDRAAYKAAMERYLPLNGIAKIGSNHSWAKP</sequence>
<dbReference type="RefSeq" id="WP_261743812.1">
    <property type="nucleotide sequence ID" value="NZ_CP104557.1"/>
</dbReference>
<dbReference type="Pfam" id="PF04488">
    <property type="entry name" value="Gly_transf_sug"/>
    <property type="match status" value="1"/>
</dbReference>
<gene>
    <name evidence="2" type="ORF">N5C08_16670</name>
</gene>
<dbReference type="InterPro" id="IPR029044">
    <property type="entry name" value="Nucleotide-diphossugar_trans"/>
</dbReference>
<feature type="domain" description="Dermonecrotic toxin N-terminal" evidence="1">
    <location>
        <begin position="21"/>
        <end position="292"/>
    </location>
</feature>
<evidence type="ECO:0000259" key="1">
    <source>
        <dbReference type="Pfam" id="PF20178"/>
    </source>
</evidence>
<keyword evidence="3" id="KW-1185">Reference proteome</keyword>
<proteinExistence type="predicted"/>
<evidence type="ECO:0000313" key="2">
    <source>
        <dbReference type="EMBL" id="UXH38603.1"/>
    </source>
</evidence>
<dbReference type="SUPFAM" id="SSF53448">
    <property type="entry name" value="Nucleotide-diphospho-sugar transferases"/>
    <property type="match status" value="1"/>
</dbReference>
<dbReference type="Pfam" id="PF20178">
    <property type="entry name" value="ToxA_N"/>
    <property type="match status" value="1"/>
</dbReference>
<protein>
    <submittedName>
        <fullName evidence="2">Glycosyltransferase</fullName>
    </submittedName>
</protein>
<evidence type="ECO:0000313" key="3">
    <source>
        <dbReference type="Proteomes" id="UP001064504"/>
    </source>
</evidence>
<dbReference type="Gene3D" id="3.90.550.20">
    <property type="match status" value="1"/>
</dbReference>